<dbReference type="Proteomes" id="UP000711407">
    <property type="component" value="Unassembled WGS sequence"/>
</dbReference>
<reference evidence="3" key="1">
    <citation type="journal article" date="2021" name="PeerJ">
        <title>Extensive microbial diversity within the chicken gut microbiome revealed by metagenomics and culture.</title>
        <authorList>
            <person name="Gilroy R."/>
            <person name="Ravi A."/>
            <person name="Getino M."/>
            <person name="Pursley I."/>
            <person name="Horton D.L."/>
            <person name="Alikhan N.F."/>
            <person name="Baker D."/>
            <person name="Gharbi K."/>
            <person name="Hall N."/>
            <person name="Watson M."/>
            <person name="Adriaenssens E.M."/>
            <person name="Foster-Nyarko E."/>
            <person name="Jarju S."/>
            <person name="Secka A."/>
            <person name="Antonio M."/>
            <person name="Oren A."/>
            <person name="Chaudhuri R.R."/>
            <person name="La Ragione R."/>
            <person name="Hildebrand F."/>
            <person name="Pallen M.J."/>
        </authorList>
    </citation>
    <scope>NUCLEOTIDE SEQUENCE</scope>
    <source>
        <strain evidence="3">4100</strain>
    </source>
</reference>
<proteinExistence type="predicted"/>
<dbReference type="Pfam" id="PF00128">
    <property type="entry name" value="Alpha-amylase"/>
    <property type="match status" value="1"/>
</dbReference>
<feature type="chain" id="PRO_5036781201" description="Glycosyl hydrolase family 13 catalytic domain-containing protein" evidence="1">
    <location>
        <begin position="21"/>
        <end position="564"/>
    </location>
</feature>
<gene>
    <name evidence="3" type="ORF">K8V47_00225</name>
</gene>
<dbReference type="Gene3D" id="3.20.20.80">
    <property type="entry name" value="Glycosidases"/>
    <property type="match status" value="2"/>
</dbReference>
<dbReference type="SMART" id="SM00642">
    <property type="entry name" value="Aamy"/>
    <property type="match status" value="1"/>
</dbReference>
<protein>
    <recommendedName>
        <fullName evidence="2">Glycosyl hydrolase family 13 catalytic domain-containing protein</fullName>
    </recommendedName>
</protein>
<dbReference type="AlphaFoldDB" id="A0A921E7G2"/>
<dbReference type="PANTHER" id="PTHR10357:SF209">
    <property type="entry name" value="PERIPLASMIC ALPHA-AMYLASE"/>
    <property type="match status" value="1"/>
</dbReference>
<comment type="caution">
    <text evidence="3">The sequence shown here is derived from an EMBL/GenBank/DDBJ whole genome shotgun (WGS) entry which is preliminary data.</text>
</comment>
<evidence type="ECO:0000256" key="1">
    <source>
        <dbReference type="SAM" id="SignalP"/>
    </source>
</evidence>
<dbReference type="PANTHER" id="PTHR10357">
    <property type="entry name" value="ALPHA-AMYLASE FAMILY MEMBER"/>
    <property type="match status" value="1"/>
</dbReference>
<accession>A0A921E7G2</accession>
<organism evidence="3 4">
    <name type="scientific">Candidatus Amulumruptor caecigallinarius</name>
    <dbReference type="NCBI Taxonomy" id="2109911"/>
    <lineage>
        <taxon>Bacteria</taxon>
        <taxon>Pseudomonadati</taxon>
        <taxon>Bacteroidota</taxon>
        <taxon>Bacteroidia</taxon>
        <taxon>Bacteroidales</taxon>
        <taxon>Muribaculaceae</taxon>
        <taxon>Candidatus Amulumruptor</taxon>
    </lineage>
</organism>
<evidence type="ECO:0000313" key="3">
    <source>
        <dbReference type="EMBL" id="HJE38181.1"/>
    </source>
</evidence>
<feature type="signal peptide" evidence="1">
    <location>
        <begin position="1"/>
        <end position="20"/>
    </location>
</feature>
<dbReference type="SUPFAM" id="SSF51445">
    <property type="entry name" value="(Trans)glycosidases"/>
    <property type="match status" value="1"/>
</dbReference>
<sequence length="564" mass="63877">MKKYILSALLLLACVMPAMAFDWGGATVYFVITDRFLDGDSTNNQNYGRITDYGSDRLNAATFHGGDLAGLLKKAKEGYFQDLGIDVLWMTDVYEQIHGWMSGSGNANDFPHYGYHGYYPLDYTQMDKNYGTIEEMRELVDTLHSQGIRVMLGANINDPGYPTLLDAVQQSFAPTGGLSETEAAKHSQSWSYDEWASGMKDWDKWWTRDWLRMTDEGWDESNPLTCTLYGLPDFKTEKTDAVKLPKFLKNKWKREGRDNDAWVNPSARQLRKDQRMAPADYVIKWIALWVEEFGIDGFRCDIVEYVHMPRWKQLSDECTAALNRWRSRHPNDPASQWSDPIYLTGDFDYADIDYKADYAAAGFSSMVNFYFPKHGDLDNIVYTWQAYGDSIAAHPGWHPLSYLNNSYHRDADPANMIDCGTTLLLSPGAVQLFYGDESGRKPNAGAALNRDRDQSFRSDMNWDSMDEATLSHYRQLGKIRRDNPVIATGKVTTIDTHTSARHNDKGDVIVIRTVPLTEQPIAVRGFIPDGAKVADLCTGLKSTVKDGKVSFPQYSNRVAVIKAL</sequence>
<reference evidence="3" key="2">
    <citation type="submission" date="2021-09" db="EMBL/GenBank/DDBJ databases">
        <authorList>
            <person name="Gilroy R."/>
        </authorList>
    </citation>
    <scope>NUCLEOTIDE SEQUENCE</scope>
    <source>
        <strain evidence="3">4100</strain>
    </source>
</reference>
<evidence type="ECO:0000259" key="2">
    <source>
        <dbReference type="SMART" id="SM00642"/>
    </source>
</evidence>
<evidence type="ECO:0000313" key="4">
    <source>
        <dbReference type="Proteomes" id="UP000711407"/>
    </source>
</evidence>
<dbReference type="InterPro" id="IPR006047">
    <property type="entry name" value="GH13_cat_dom"/>
</dbReference>
<feature type="domain" description="Glycosyl hydrolase family 13 catalytic" evidence="2">
    <location>
        <begin position="30"/>
        <end position="480"/>
    </location>
</feature>
<dbReference type="EMBL" id="DYXT01000003">
    <property type="protein sequence ID" value="HJE38181.1"/>
    <property type="molecule type" value="Genomic_DNA"/>
</dbReference>
<keyword evidence="1" id="KW-0732">Signal</keyword>
<name>A0A921E7G2_9BACT</name>
<dbReference type="GO" id="GO:0005975">
    <property type="term" value="P:carbohydrate metabolic process"/>
    <property type="evidence" value="ECO:0007669"/>
    <property type="project" value="InterPro"/>
</dbReference>
<dbReference type="InterPro" id="IPR017853">
    <property type="entry name" value="GH"/>
</dbReference>